<evidence type="ECO:0000313" key="2">
    <source>
        <dbReference type="EMBL" id="KAK5975030.1"/>
    </source>
</evidence>
<dbReference type="EMBL" id="WIXE01013524">
    <property type="protein sequence ID" value="KAK5975030.1"/>
    <property type="molecule type" value="Genomic_DNA"/>
</dbReference>
<dbReference type="PANTHER" id="PTHR22954:SF3">
    <property type="entry name" value="PROTEIN CBG08539"/>
    <property type="match status" value="1"/>
</dbReference>
<feature type="region of interest" description="Disordered" evidence="1">
    <location>
        <begin position="354"/>
        <end position="379"/>
    </location>
</feature>
<gene>
    <name evidence="2" type="ORF">GCK32_021387</name>
</gene>
<accession>A0AAN8F894</accession>
<protein>
    <submittedName>
        <fullName evidence="2">Uncharacterized protein</fullName>
    </submittedName>
</protein>
<dbReference type="InterPro" id="IPR005312">
    <property type="entry name" value="DUF1759"/>
</dbReference>
<evidence type="ECO:0000256" key="1">
    <source>
        <dbReference type="SAM" id="MobiDB-lite"/>
    </source>
</evidence>
<dbReference type="Pfam" id="PF03564">
    <property type="entry name" value="DUF1759"/>
    <property type="match status" value="1"/>
</dbReference>
<dbReference type="AlphaFoldDB" id="A0AAN8F894"/>
<dbReference type="Proteomes" id="UP001331761">
    <property type="component" value="Unassembled WGS sequence"/>
</dbReference>
<dbReference type="PANTHER" id="PTHR22954">
    <property type="entry name" value="RETROVIRAL PROTEASE-RELATED"/>
    <property type="match status" value="1"/>
</dbReference>
<proteinExistence type="predicted"/>
<evidence type="ECO:0000313" key="3">
    <source>
        <dbReference type="Proteomes" id="UP001331761"/>
    </source>
</evidence>
<name>A0AAN8F894_TRICO</name>
<reference evidence="2 3" key="1">
    <citation type="submission" date="2019-10" db="EMBL/GenBank/DDBJ databases">
        <title>Assembly and Annotation for the nematode Trichostrongylus colubriformis.</title>
        <authorList>
            <person name="Martin J."/>
        </authorList>
    </citation>
    <scope>NUCLEOTIDE SEQUENCE [LARGE SCALE GENOMIC DNA]</scope>
    <source>
        <strain evidence="2">G859</strain>
        <tissue evidence="2">Whole worm</tissue>
    </source>
</reference>
<comment type="caution">
    <text evidence="2">The sequence shown here is derived from an EMBL/GenBank/DDBJ whole genome shotgun (WGS) entry which is preliminary data.</text>
</comment>
<organism evidence="2 3">
    <name type="scientific">Trichostrongylus colubriformis</name>
    <name type="common">Black scour worm</name>
    <dbReference type="NCBI Taxonomy" id="6319"/>
    <lineage>
        <taxon>Eukaryota</taxon>
        <taxon>Metazoa</taxon>
        <taxon>Ecdysozoa</taxon>
        <taxon>Nematoda</taxon>
        <taxon>Chromadorea</taxon>
        <taxon>Rhabditida</taxon>
        <taxon>Rhabditina</taxon>
        <taxon>Rhabditomorpha</taxon>
        <taxon>Strongyloidea</taxon>
        <taxon>Trichostrongylidae</taxon>
        <taxon>Trichostrongylus</taxon>
    </lineage>
</organism>
<sequence>MKEILQSIDVTEGDTAFTLLNNEDVADLREEIIETREELQKTHSNIKQLHIEWFNAQMADPEEEKAHAQYVQNYGDYTQTMKEAVSILQKSDEILNLIETELARRHVTVRRSQSVDRVHDFVEQPIQTRQTPVSHSQPQIQPASMMSIVDASLLSRLDLPTFDGNLLEFPEFFSRYSTLIGNKAELDDTNKFSLLKSCLRGRALQSIQGLAITAENYHIALDILKKRYDDKVTTRHILFSQLANLPPCDPEGRNLQSLYNRMFALTRQLCAYGDDSNEVALGAILLNKLPRHIRSKIFDKTGNTRNLVPTELMHILTEIVHKEATLQEIEFHCKAVTNLKEEGYVSVQRSQKFQKENPRRETQFSGVYSRPKEPTSAPAAYEKPTFCRSLEISDFVSIAYQASIVQRNVSQSGRARSAPNVITPHYVINKL</sequence>
<keyword evidence="3" id="KW-1185">Reference proteome</keyword>